<keyword evidence="2" id="KW-1185">Reference proteome</keyword>
<dbReference type="EMBL" id="REGN01004295">
    <property type="protein sequence ID" value="RNA18192.1"/>
    <property type="molecule type" value="Genomic_DNA"/>
</dbReference>
<proteinExistence type="predicted"/>
<evidence type="ECO:0000313" key="1">
    <source>
        <dbReference type="EMBL" id="RNA18192.1"/>
    </source>
</evidence>
<name>A0A3M7R3L2_BRAPC</name>
<protein>
    <submittedName>
        <fullName evidence="1">Uncharacterized protein</fullName>
    </submittedName>
</protein>
<dbReference type="Proteomes" id="UP000276133">
    <property type="component" value="Unassembled WGS sequence"/>
</dbReference>
<sequence>MQKFFLWENPRQFGTELSPSFQPNEKRSKFVKKKVRLMNRHEQIETNVLKTKFVSHDSYSSVNEIIIKNSIGVLLCSVEDDCYLIQLKICIRYPKELFLFAFYWLMHEQASTINSRVILFLEGLFENSQFPFLARSTPNYAMVER</sequence>
<organism evidence="1 2">
    <name type="scientific">Brachionus plicatilis</name>
    <name type="common">Marine rotifer</name>
    <name type="synonym">Brachionus muelleri</name>
    <dbReference type="NCBI Taxonomy" id="10195"/>
    <lineage>
        <taxon>Eukaryota</taxon>
        <taxon>Metazoa</taxon>
        <taxon>Spiralia</taxon>
        <taxon>Gnathifera</taxon>
        <taxon>Rotifera</taxon>
        <taxon>Eurotatoria</taxon>
        <taxon>Monogononta</taxon>
        <taxon>Pseudotrocha</taxon>
        <taxon>Ploima</taxon>
        <taxon>Brachionidae</taxon>
        <taxon>Brachionus</taxon>
    </lineage>
</organism>
<evidence type="ECO:0000313" key="2">
    <source>
        <dbReference type="Proteomes" id="UP000276133"/>
    </source>
</evidence>
<reference evidence="1 2" key="1">
    <citation type="journal article" date="2018" name="Sci. Rep.">
        <title>Genomic signatures of local adaptation to the degree of environmental predictability in rotifers.</title>
        <authorList>
            <person name="Franch-Gras L."/>
            <person name="Hahn C."/>
            <person name="Garcia-Roger E.M."/>
            <person name="Carmona M.J."/>
            <person name="Serra M."/>
            <person name="Gomez A."/>
        </authorList>
    </citation>
    <scope>NUCLEOTIDE SEQUENCE [LARGE SCALE GENOMIC DNA]</scope>
    <source>
        <strain evidence="1">HYR1</strain>
    </source>
</reference>
<dbReference type="AlphaFoldDB" id="A0A3M7R3L2"/>
<gene>
    <name evidence="1" type="ORF">BpHYR1_050294</name>
</gene>
<accession>A0A3M7R3L2</accession>
<comment type="caution">
    <text evidence="1">The sequence shown here is derived from an EMBL/GenBank/DDBJ whole genome shotgun (WGS) entry which is preliminary data.</text>
</comment>